<reference evidence="1" key="1">
    <citation type="journal article" date="2012" name="Nature">
        <title>The tomato genome sequence provides insights into fleshy fruit evolution.</title>
        <authorList>
            <consortium name="Tomato Genome Consortium"/>
        </authorList>
    </citation>
    <scope>NUCLEOTIDE SEQUENCE [LARGE SCALE GENOMIC DNA]</scope>
    <source>
        <strain evidence="1">cv. Heinz 1706</strain>
    </source>
</reference>
<dbReference type="Gramene" id="Solyc01g009015.1.1">
    <property type="protein sequence ID" value="Solyc01g009015.1.1"/>
    <property type="gene ID" value="Solyc01g009015.1"/>
</dbReference>
<dbReference type="AlphaFoldDB" id="A0A3Q7ESM7"/>
<proteinExistence type="predicted"/>
<dbReference type="Proteomes" id="UP000004994">
    <property type="component" value="Chromosome 1"/>
</dbReference>
<evidence type="ECO:0000313" key="2">
    <source>
        <dbReference type="Proteomes" id="UP000004994"/>
    </source>
</evidence>
<protein>
    <submittedName>
        <fullName evidence="1">Uncharacterized protein</fullName>
    </submittedName>
</protein>
<evidence type="ECO:0000313" key="1">
    <source>
        <dbReference type="EnsemblPlants" id="Solyc01g009015.1.1"/>
    </source>
</evidence>
<accession>A0A3Q7ESM7</accession>
<organism evidence="1">
    <name type="scientific">Solanum lycopersicum</name>
    <name type="common">Tomato</name>
    <name type="synonym">Lycopersicon esculentum</name>
    <dbReference type="NCBI Taxonomy" id="4081"/>
    <lineage>
        <taxon>Eukaryota</taxon>
        <taxon>Viridiplantae</taxon>
        <taxon>Streptophyta</taxon>
        <taxon>Embryophyta</taxon>
        <taxon>Tracheophyta</taxon>
        <taxon>Spermatophyta</taxon>
        <taxon>Magnoliopsida</taxon>
        <taxon>eudicotyledons</taxon>
        <taxon>Gunneridae</taxon>
        <taxon>Pentapetalae</taxon>
        <taxon>asterids</taxon>
        <taxon>lamiids</taxon>
        <taxon>Solanales</taxon>
        <taxon>Solanaceae</taxon>
        <taxon>Solanoideae</taxon>
        <taxon>Solaneae</taxon>
        <taxon>Solanum</taxon>
        <taxon>Solanum subgen. Lycopersicon</taxon>
    </lineage>
</organism>
<dbReference type="InParanoid" id="A0A3Q7ESM7"/>
<name>A0A3Q7ESM7_SOLLC</name>
<keyword evidence="2" id="KW-1185">Reference proteome</keyword>
<reference evidence="1" key="2">
    <citation type="submission" date="2019-01" db="UniProtKB">
        <authorList>
            <consortium name="EnsemblPlants"/>
        </authorList>
    </citation>
    <scope>IDENTIFICATION</scope>
    <source>
        <strain evidence="1">cv. Heinz 1706</strain>
    </source>
</reference>
<dbReference type="EnsemblPlants" id="Solyc01g009015.1.1">
    <property type="protein sequence ID" value="Solyc01g009015.1.1"/>
    <property type="gene ID" value="Solyc01g009015.1"/>
</dbReference>
<sequence>MREEERNIRTNLTRPLLELLFSGNTTTELICCPQSCCSITAPTTKTSSSRHFLIKMNLAREIGNKIEGLYNLQREWQNHEYTNKIIKIDEFLSSSGTPATLVDKRSFDFDGDSENFILSPRLIT</sequence>